<gene>
    <name evidence="2" type="ORF">O181_037860</name>
</gene>
<name>A0A9Q3HDK4_9BASI</name>
<dbReference type="AlphaFoldDB" id="A0A9Q3HDK4"/>
<evidence type="ECO:0000256" key="1">
    <source>
        <dbReference type="SAM" id="MobiDB-lite"/>
    </source>
</evidence>
<organism evidence="2 3">
    <name type="scientific">Austropuccinia psidii MF-1</name>
    <dbReference type="NCBI Taxonomy" id="1389203"/>
    <lineage>
        <taxon>Eukaryota</taxon>
        <taxon>Fungi</taxon>
        <taxon>Dikarya</taxon>
        <taxon>Basidiomycota</taxon>
        <taxon>Pucciniomycotina</taxon>
        <taxon>Pucciniomycetes</taxon>
        <taxon>Pucciniales</taxon>
        <taxon>Sphaerophragmiaceae</taxon>
        <taxon>Austropuccinia</taxon>
    </lineage>
</organism>
<accession>A0A9Q3HDK4</accession>
<feature type="compositionally biased region" description="Basic and acidic residues" evidence="1">
    <location>
        <begin position="1"/>
        <end position="13"/>
    </location>
</feature>
<dbReference type="Proteomes" id="UP000765509">
    <property type="component" value="Unassembled WGS sequence"/>
</dbReference>
<evidence type="ECO:0000313" key="2">
    <source>
        <dbReference type="EMBL" id="MBW0498145.1"/>
    </source>
</evidence>
<dbReference type="EMBL" id="AVOT02014584">
    <property type="protein sequence ID" value="MBW0498145.1"/>
    <property type="molecule type" value="Genomic_DNA"/>
</dbReference>
<keyword evidence="3" id="KW-1185">Reference proteome</keyword>
<proteinExistence type="predicted"/>
<feature type="region of interest" description="Disordered" evidence="1">
    <location>
        <begin position="1"/>
        <end position="43"/>
    </location>
</feature>
<sequence>MGHWKADCPHSKDVANPNPRPTLTGPSPPIHQGTSGCCSQPLSSSHYQREHVLQVKFVENNAADRVLIDTGASIHLSGSLLFATRIQHISPFCIFFADSNSSVMISQMTTLEIPVKNSFVIIHDVAFSQKILGMILSVG</sequence>
<feature type="compositionally biased region" description="Polar residues" evidence="1">
    <location>
        <begin position="32"/>
        <end position="43"/>
    </location>
</feature>
<comment type="caution">
    <text evidence="2">The sequence shown here is derived from an EMBL/GenBank/DDBJ whole genome shotgun (WGS) entry which is preliminary data.</text>
</comment>
<protein>
    <submittedName>
        <fullName evidence="2">Uncharacterized protein</fullName>
    </submittedName>
</protein>
<evidence type="ECO:0000313" key="3">
    <source>
        <dbReference type="Proteomes" id="UP000765509"/>
    </source>
</evidence>
<reference evidence="2" key="1">
    <citation type="submission" date="2021-03" db="EMBL/GenBank/DDBJ databases">
        <title>Draft genome sequence of rust myrtle Austropuccinia psidii MF-1, a brazilian biotype.</title>
        <authorList>
            <person name="Quecine M.C."/>
            <person name="Pachon D.M.R."/>
            <person name="Bonatelli M.L."/>
            <person name="Correr F.H."/>
            <person name="Franceschini L.M."/>
            <person name="Leite T.F."/>
            <person name="Margarido G.R.A."/>
            <person name="Almeida C.A."/>
            <person name="Ferrarezi J.A."/>
            <person name="Labate C.A."/>
        </authorList>
    </citation>
    <scope>NUCLEOTIDE SEQUENCE</scope>
    <source>
        <strain evidence="2">MF-1</strain>
    </source>
</reference>